<dbReference type="AlphaFoldDB" id="A0A3P7EB22"/>
<evidence type="ECO:0000313" key="1">
    <source>
        <dbReference type="EMBL" id="VDM13229.1"/>
    </source>
</evidence>
<accession>A0A3P7EB22</accession>
<dbReference type="InParanoid" id="A0A3P7EB22"/>
<organism evidence="1 2">
    <name type="scientific">Wuchereria bancrofti</name>
    <dbReference type="NCBI Taxonomy" id="6293"/>
    <lineage>
        <taxon>Eukaryota</taxon>
        <taxon>Metazoa</taxon>
        <taxon>Ecdysozoa</taxon>
        <taxon>Nematoda</taxon>
        <taxon>Chromadorea</taxon>
        <taxon>Rhabditida</taxon>
        <taxon>Spirurina</taxon>
        <taxon>Spiruromorpha</taxon>
        <taxon>Filarioidea</taxon>
        <taxon>Onchocercidae</taxon>
        <taxon>Wuchereria</taxon>
    </lineage>
</organism>
<name>A0A3P7EB22_WUCBA</name>
<proteinExistence type="predicted"/>
<dbReference type="Proteomes" id="UP000270924">
    <property type="component" value="Unassembled WGS sequence"/>
</dbReference>
<evidence type="ECO:0000313" key="2">
    <source>
        <dbReference type="Proteomes" id="UP000270924"/>
    </source>
</evidence>
<dbReference type="EMBL" id="UYWW01004035">
    <property type="protein sequence ID" value="VDM13229.1"/>
    <property type="molecule type" value="Genomic_DNA"/>
</dbReference>
<sequence>MWDVRLRRCHYEAISEHFELHLKGCLCGQCFSSISWSNYTLKYCPPRSHQVRHPHSKSEDDTLLPALEMTPCHIIAAALRRIFANSEEIHTTEMIL</sequence>
<keyword evidence="2" id="KW-1185">Reference proteome</keyword>
<gene>
    <name evidence="1" type="ORF">WBA_LOCUS6615</name>
</gene>
<protein>
    <submittedName>
        <fullName evidence="1">Uncharacterized protein</fullName>
    </submittedName>
</protein>
<reference evidence="1 2" key="1">
    <citation type="submission" date="2018-11" db="EMBL/GenBank/DDBJ databases">
        <authorList>
            <consortium name="Pathogen Informatics"/>
        </authorList>
    </citation>
    <scope>NUCLEOTIDE SEQUENCE [LARGE SCALE GENOMIC DNA]</scope>
</reference>